<evidence type="ECO:0000313" key="2">
    <source>
        <dbReference type="Proteomes" id="UP001057025"/>
    </source>
</evidence>
<proteinExistence type="predicted"/>
<dbReference type="RefSeq" id="WP_252796919.1">
    <property type="nucleotide sequence ID" value="NZ_CP097118.1"/>
</dbReference>
<evidence type="ECO:0000313" key="1">
    <source>
        <dbReference type="EMBL" id="USS87628.1"/>
    </source>
</evidence>
<dbReference type="EMBL" id="CP097118">
    <property type="protein sequence ID" value="USS87628.1"/>
    <property type="molecule type" value="Genomic_DNA"/>
</dbReference>
<protein>
    <submittedName>
        <fullName evidence="1">Uncharacterized protein</fullName>
    </submittedName>
</protein>
<organism evidence="1 2">
    <name type="scientific">Fructilactobacillus hinvesii</name>
    <dbReference type="NCBI Taxonomy" id="2940300"/>
    <lineage>
        <taxon>Bacteria</taxon>
        <taxon>Bacillati</taxon>
        <taxon>Bacillota</taxon>
        <taxon>Bacilli</taxon>
        <taxon>Lactobacillales</taxon>
        <taxon>Lactobacillaceae</taxon>
        <taxon>Fructilactobacillus</taxon>
    </lineage>
</organism>
<reference evidence="1" key="1">
    <citation type="submission" date="2022-05" db="EMBL/GenBank/DDBJ databases">
        <authorList>
            <person name="Oliphant S.A."/>
            <person name="Watson-Haigh N.S."/>
            <person name="Sumby K.M."/>
            <person name="Gardner J.M."/>
            <person name="Jiranek V."/>
        </authorList>
    </citation>
    <scope>NUCLEOTIDE SEQUENCE</scope>
    <source>
        <strain evidence="1">KI11_C11</strain>
    </source>
</reference>
<sequence length="46" mass="4923">MNQDELCSYLGSIDAKTLKKLYTLQPDCPTGDLANGVSANQSMLSS</sequence>
<gene>
    <name evidence="1" type="ORF">M3M39_05770</name>
</gene>
<accession>A0ABY5BVC8</accession>
<name>A0ABY5BVC8_9LACO</name>
<dbReference type="Proteomes" id="UP001057025">
    <property type="component" value="Chromosome"/>
</dbReference>
<keyword evidence="2" id="KW-1185">Reference proteome</keyword>